<keyword evidence="2" id="KW-1185">Reference proteome</keyword>
<accession>A0A1G8XTK8</accession>
<name>A0A1G8XTK8_9ACTN</name>
<dbReference type="Proteomes" id="UP000199202">
    <property type="component" value="Unassembled WGS sequence"/>
</dbReference>
<evidence type="ECO:0000313" key="1">
    <source>
        <dbReference type="EMBL" id="SDJ93504.1"/>
    </source>
</evidence>
<dbReference type="EMBL" id="FNDJ01000013">
    <property type="protein sequence ID" value="SDJ93504.1"/>
    <property type="molecule type" value="Genomic_DNA"/>
</dbReference>
<proteinExistence type="predicted"/>
<protein>
    <submittedName>
        <fullName evidence="1">Uncharacterized protein</fullName>
    </submittedName>
</protein>
<dbReference type="RefSeq" id="WP_090937278.1">
    <property type="nucleotide sequence ID" value="NZ_FNDJ01000013.1"/>
</dbReference>
<gene>
    <name evidence="1" type="ORF">SAMN05421869_11362</name>
</gene>
<organism evidence="1 2">
    <name type="scientific">Nonomuraea jiangxiensis</name>
    <dbReference type="NCBI Taxonomy" id="633440"/>
    <lineage>
        <taxon>Bacteria</taxon>
        <taxon>Bacillati</taxon>
        <taxon>Actinomycetota</taxon>
        <taxon>Actinomycetes</taxon>
        <taxon>Streptosporangiales</taxon>
        <taxon>Streptosporangiaceae</taxon>
        <taxon>Nonomuraea</taxon>
    </lineage>
</organism>
<evidence type="ECO:0000313" key="2">
    <source>
        <dbReference type="Proteomes" id="UP000199202"/>
    </source>
</evidence>
<dbReference type="STRING" id="633440.SAMN05421869_11362"/>
<reference evidence="1 2" key="1">
    <citation type="submission" date="2016-10" db="EMBL/GenBank/DDBJ databases">
        <authorList>
            <person name="de Groot N.N."/>
        </authorList>
    </citation>
    <scope>NUCLEOTIDE SEQUENCE [LARGE SCALE GENOMIC DNA]</scope>
    <source>
        <strain evidence="1 2">CGMCC 4.6533</strain>
    </source>
</reference>
<dbReference type="AlphaFoldDB" id="A0A1G8XTK8"/>
<sequence length="75" mass="8500">MTEVHDRRALLLVARVLVFRAAVGLVLVLAILGHVLVLLLGALDALVTAWLGLPRLSRFSRQFVEVVRETWREER</sequence>